<reference evidence="11" key="1">
    <citation type="submission" date="2018-05" db="EMBL/GenBank/DDBJ databases">
        <authorList>
            <person name="Lanie J.A."/>
            <person name="Ng W.-L."/>
            <person name="Kazmierczak K.M."/>
            <person name="Andrzejewski T.M."/>
            <person name="Davidsen T.M."/>
            <person name="Wayne K.J."/>
            <person name="Tettelin H."/>
            <person name="Glass J.I."/>
            <person name="Rusch D."/>
            <person name="Podicherti R."/>
            <person name="Tsui H.-C.T."/>
            <person name="Winkler M.E."/>
        </authorList>
    </citation>
    <scope>NUCLEOTIDE SEQUENCE</scope>
</reference>
<evidence type="ECO:0000256" key="5">
    <source>
        <dbReference type="ARBA" id="ARBA00022491"/>
    </source>
</evidence>
<proteinExistence type="inferred from homology"/>
<dbReference type="PANTHER" id="PTHR33202:SF2">
    <property type="entry name" value="FERRIC UPTAKE REGULATION PROTEIN"/>
    <property type="match status" value="1"/>
</dbReference>
<keyword evidence="10" id="KW-0804">Transcription</keyword>
<organism evidence="11">
    <name type="scientific">marine metagenome</name>
    <dbReference type="NCBI Taxonomy" id="408172"/>
    <lineage>
        <taxon>unclassified sequences</taxon>
        <taxon>metagenomes</taxon>
        <taxon>ecological metagenomes</taxon>
    </lineage>
</organism>
<dbReference type="SUPFAM" id="SSF46785">
    <property type="entry name" value="Winged helix' DNA-binding domain"/>
    <property type="match status" value="1"/>
</dbReference>
<gene>
    <name evidence="11" type="ORF">METZ01_LOCUS26865</name>
</gene>
<protein>
    <recommendedName>
        <fullName evidence="12">Ferric uptake regulation protein</fullName>
    </recommendedName>
</protein>
<evidence type="ECO:0000256" key="8">
    <source>
        <dbReference type="ARBA" id="ARBA00023015"/>
    </source>
</evidence>
<dbReference type="GO" id="GO:1900376">
    <property type="term" value="P:regulation of secondary metabolite biosynthetic process"/>
    <property type="evidence" value="ECO:0007669"/>
    <property type="project" value="TreeGrafter"/>
</dbReference>
<evidence type="ECO:0000256" key="4">
    <source>
        <dbReference type="ARBA" id="ARBA00022490"/>
    </source>
</evidence>
<dbReference type="InterPro" id="IPR036388">
    <property type="entry name" value="WH-like_DNA-bd_sf"/>
</dbReference>
<evidence type="ECO:0000256" key="10">
    <source>
        <dbReference type="ARBA" id="ARBA00023163"/>
    </source>
</evidence>
<name>A0A381Q3U6_9ZZZZ</name>
<sequence length="143" mass="16837">MATAAKNIQILKEVLQKEGLRFTRQRLAVWTEIRISREHRDADDIYISIRSKGVKVSRATVYRTIDVLVKNKLVRKLDVGDGKNRFESKIDEEHHDHMICLETGNIIEFYNSRLEKLQEKIALDNGYELVRHVHQLFVRPIKK</sequence>
<dbReference type="InterPro" id="IPR043135">
    <property type="entry name" value="Fur_C"/>
</dbReference>
<keyword evidence="8" id="KW-0805">Transcription regulation</keyword>
<dbReference type="InterPro" id="IPR002481">
    <property type="entry name" value="FUR"/>
</dbReference>
<dbReference type="GO" id="GO:0000976">
    <property type="term" value="F:transcription cis-regulatory region binding"/>
    <property type="evidence" value="ECO:0007669"/>
    <property type="project" value="TreeGrafter"/>
</dbReference>
<comment type="similarity">
    <text evidence="2">Belongs to the Fur family.</text>
</comment>
<evidence type="ECO:0000313" key="11">
    <source>
        <dbReference type="EMBL" id="SUZ74011.1"/>
    </source>
</evidence>
<evidence type="ECO:0008006" key="12">
    <source>
        <dbReference type="Google" id="ProtNLM"/>
    </source>
</evidence>
<comment type="subcellular location">
    <subcellularLocation>
        <location evidence="1">Cytoplasm</location>
    </subcellularLocation>
</comment>
<evidence type="ECO:0000256" key="9">
    <source>
        <dbReference type="ARBA" id="ARBA00023125"/>
    </source>
</evidence>
<evidence type="ECO:0000256" key="6">
    <source>
        <dbReference type="ARBA" id="ARBA00022723"/>
    </source>
</evidence>
<dbReference type="CDD" id="cd07153">
    <property type="entry name" value="Fur_like"/>
    <property type="match status" value="1"/>
</dbReference>
<dbReference type="Gene3D" id="1.10.10.10">
    <property type="entry name" value="Winged helix-like DNA-binding domain superfamily/Winged helix DNA-binding domain"/>
    <property type="match status" value="1"/>
</dbReference>
<dbReference type="GO" id="GO:0005829">
    <property type="term" value="C:cytosol"/>
    <property type="evidence" value="ECO:0007669"/>
    <property type="project" value="TreeGrafter"/>
</dbReference>
<keyword evidence="7" id="KW-0862">Zinc</keyword>
<evidence type="ECO:0000256" key="3">
    <source>
        <dbReference type="ARBA" id="ARBA00011738"/>
    </source>
</evidence>
<keyword evidence="6" id="KW-0479">Metal-binding</keyword>
<dbReference type="PANTHER" id="PTHR33202">
    <property type="entry name" value="ZINC UPTAKE REGULATION PROTEIN"/>
    <property type="match status" value="1"/>
</dbReference>
<dbReference type="Pfam" id="PF01475">
    <property type="entry name" value="FUR"/>
    <property type="match status" value="1"/>
</dbReference>
<keyword evidence="9" id="KW-0238">DNA-binding</keyword>
<evidence type="ECO:0000256" key="7">
    <source>
        <dbReference type="ARBA" id="ARBA00022833"/>
    </source>
</evidence>
<dbReference type="InterPro" id="IPR036390">
    <property type="entry name" value="WH_DNA-bd_sf"/>
</dbReference>
<dbReference type="GO" id="GO:0008270">
    <property type="term" value="F:zinc ion binding"/>
    <property type="evidence" value="ECO:0007669"/>
    <property type="project" value="TreeGrafter"/>
</dbReference>
<dbReference type="GO" id="GO:0045892">
    <property type="term" value="P:negative regulation of DNA-templated transcription"/>
    <property type="evidence" value="ECO:0007669"/>
    <property type="project" value="TreeGrafter"/>
</dbReference>
<dbReference type="AlphaFoldDB" id="A0A381Q3U6"/>
<dbReference type="EMBL" id="UINC01001197">
    <property type="protein sequence ID" value="SUZ74011.1"/>
    <property type="molecule type" value="Genomic_DNA"/>
</dbReference>
<evidence type="ECO:0000256" key="2">
    <source>
        <dbReference type="ARBA" id="ARBA00007957"/>
    </source>
</evidence>
<accession>A0A381Q3U6</accession>
<dbReference type="Gene3D" id="3.30.1490.190">
    <property type="match status" value="1"/>
</dbReference>
<evidence type="ECO:0000256" key="1">
    <source>
        <dbReference type="ARBA" id="ARBA00004496"/>
    </source>
</evidence>
<dbReference type="GO" id="GO:0003700">
    <property type="term" value="F:DNA-binding transcription factor activity"/>
    <property type="evidence" value="ECO:0007669"/>
    <property type="project" value="InterPro"/>
</dbReference>
<keyword evidence="5" id="KW-0678">Repressor</keyword>
<keyword evidence="4" id="KW-0963">Cytoplasm</keyword>
<comment type="subunit">
    <text evidence="3">Homodimer.</text>
</comment>